<accession>A0ABQ5GB24</accession>
<evidence type="ECO:0000256" key="1">
    <source>
        <dbReference type="SAM" id="MobiDB-lite"/>
    </source>
</evidence>
<reference evidence="2" key="1">
    <citation type="journal article" date="2022" name="Int. J. Mol. Sci.">
        <title>Draft Genome of Tanacetum Coccineum: Genomic Comparison of Closely Related Tanacetum-Family Plants.</title>
        <authorList>
            <person name="Yamashiro T."/>
            <person name="Shiraishi A."/>
            <person name="Nakayama K."/>
            <person name="Satake H."/>
        </authorList>
    </citation>
    <scope>NUCLEOTIDE SEQUENCE</scope>
</reference>
<proteinExistence type="predicted"/>
<name>A0ABQ5GB24_9ASTR</name>
<sequence>MKVSKCPKICNIQKKSLTAMCRGLLRASDKRSESASSSDSSNYASSFGSSRGSSSIGSYSNASGIE</sequence>
<organism evidence="2 3">
    <name type="scientific">Tanacetum coccineum</name>
    <dbReference type="NCBI Taxonomy" id="301880"/>
    <lineage>
        <taxon>Eukaryota</taxon>
        <taxon>Viridiplantae</taxon>
        <taxon>Streptophyta</taxon>
        <taxon>Embryophyta</taxon>
        <taxon>Tracheophyta</taxon>
        <taxon>Spermatophyta</taxon>
        <taxon>Magnoliopsida</taxon>
        <taxon>eudicotyledons</taxon>
        <taxon>Gunneridae</taxon>
        <taxon>Pentapetalae</taxon>
        <taxon>asterids</taxon>
        <taxon>campanulids</taxon>
        <taxon>Asterales</taxon>
        <taxon>Asteraceae</taxon>
        <taxon>Asteroideae</taxon>
        <taxon>Anthemideae</taxon>
        <taxon>Anthemidinae</taxon>
        <taxon>Tanacetum</taxon>
    </lineage>
</organism>
<evidence type="ECO:0000313" key="3">
    <source>
        <dbReference type="Proteomes" id="UP001151760"/>
    </source>
</evidence>
<protein>
    <submittedName>
        <fullName evidence="2">Uncharacterized protein</fullName>
    </submittedName>
</protein>
<evidence type="ECO:0000313" key="2">
    <source>
        <dbReference type="EMBL" id="GJT72386.1"/>
    </source>
</evidence>
<keyword evidence="3" id="KW-1185">Reference proteome</keyword>
<reference evidence="2" key="2">
    <citation type="submission" date="2022-01" db="EMBL/GenBank/DDBJ databases">
        <authorList>
            <person name="Yamashiro T."/>
            <person name="Shiraishi A."/>
            <person name="Satake H."/>
            <person name="Nakayama K."/>
        </authorList>
    </citation>
    <scope>NUCLEOTIDE SEQUENCE</scope>
</reference>
<feature type="region of interest" description="Disordered" evidence="1">
    <location>
        <begin position="28"/>
        <end position="66"/>
    </location>
</feature>
<comment type="caution">
    <text evidence="2">The sequence shown here is derived from an EMBL/GenBank/DDBJ whole genome shotgun (WGS) entry which is preliminary data.</text>
</comment>
<dbReference type="Proteomes" id="UP001151760">
    <property type="component" value="Unassembled WGS sequence"/>
</dbReference>
<gene>
    <name evidence="2" type="ORF">Tco_1031672</name>
</gene>
<feature type="compositionally biased region" description="Low complexity" evidence="1">
    <location>
        <begin position="34"/>
        <end position="66"/>
    </location>
</feature>
<dbReference type="EMBL" id="BQNB010018254">
    <property type="protein sequence ID" value="GJT72386.1"/>
    <property type="molecule type" value="Genomic_DNA"/>
</dbReference>